<organism evidence="1 2">
    <name type="scientific">Saccharopolyspora taberi</name>
    <dbReference type="NCBI Taxonomy" id="60895"/>
    <lineage>
        <taxon>Bacteria</taxon>
        <taxon>Bacillati</taxon>
        <taxon>Actinomycetota</taxon>
        <taxon>Actinomycetes</taxon>
        <taxon>Pseudonocardiales</taxon>
        <taxon>Pseudonocardiaceae</taxon>
        <taxon>Saccharopolyspora</taxon>
    </lineage>
</organism>
<evidence type="ECO:0000313" key="1">
    <source>
        <dbReference type="EMBL" id="GAA2820270.1"/>
    </source>
</evidence>
<keyword evidence="2" id="KW-1185">Reference proteome</keyword>
<sequence length="102" mass="11624">MYGLLCAAAITLITGLALLPLRGGRGRHAHAGPGTLTVQNLRDQEIEWPRVDWDDYVGRHRLRRHDMFVHRLEWALMEWAESRPESLRTPCGGFPPPAGWSR</sequence>
<evidence type="ECO:0000313" key="2">
    <source>
        <dbReference type="Proteomes" id="UP001500979"/>
    </source>
</evidence>
<dbReference type="RefSeq" id="WP_344686156.1">
    <property type="nucleotide sequence ID" value="NZ_BAAAUX010000040.1"/>
</dbReference>
<dbReference type="EMBL" id="BAAAUX010000040">
    <property type="protein sequence ID" value="GAA2820270.1"/>
    <property type="molecule type" value="Genomic_DNA"/>
</dbReference>
<gene>
    <name evidence="1" type="ORF">GCM10010470_64460</name>
</gene>
<reference evidence="1 2" key="1">
    <citation type="journal article" date="2019" name="Int. J. Syst. Evol. Microbiol.">
        <title>The Global Catalogue of Microorganisms (GCM) 10K type strain sequencing project: providing services to taxonomists for standard genome sequencing and annotation.</title>
        <authorList>
            <consortium name="The Broad Institute Genomics Platform"/>
            <consortium name="The Broad Institute Genome Sequencing Center for Infectious Disease"/>
            <person name="Wu L."/>
            <person name="Ma J."/>
        </authorList>
    </citation>
    <scope>NUCLEOTIDE SEQUENCE [LARGE SCALE GENOMIC DNA]</scope>
    <source>
        <strain evidence="1 2">JCM 9383</strain>
    </source>
</reference>
<protein>
    <submittedName>
        <fullName evidence="1">Uncharacterized protein</fullName>
    </submittedName>
</protein>
<dbReference type="Proteomes" id="UP001500979">
    <property type="component" value="Unassembled WGS sequence"/>
</dbReference>
<name>A0ABN3VN18_9PSEU</name>
<accession>A0ABN3VN18</accession>
<proteinExistence type="predicted"/>
<comment type="caution">
    <text evidence="1">The sequence shown here is derived from an EMBL/GenBank/DDBJ whole genome shotgun (WGS) entry which is preliminary data.</text>
</comment>